<dbReference type="InterPro" id="IPR010982">
    <property type="entry name" value="Lambda_DNA-bd_dom_sf"/>
</dbReference>
<dbReference type="SMART" id="SM00530">
    <property type="entry name" value="HTH_XRE"/>
    <property type="match status" value="1"/>
</dbReference>
<protein>
    <recommendedName>
        <fullName evidence="2">HTH cro/C1-type domain-containing protein</fullName>
    </recommendedName>
</protein>
<dbReference type="PROSITE" id="PS50943">
    <property type="entry name" value="HTH_CROC1"/>
    <property type="match status" value="1"/>
</dbReference>
<dbReference type="Pfam" id="PF13560">
    <property type="entry name" value="HTH_31"/>
    <property type="match status" value="1"/>
</dbReference>
<dbReference type="GO" id="GO:0003677">
    <property type="term" value="F:DNA binding"/>
    <property type="evidence" value="ECO:0007669"/>
    <property type="project" value="InterPro"/>
</dbReference>
<reference evidence="3 4" key="1">
    <citation type="submission" date="2015-09" db="EMBL/GenBank/DDBJ databases">
        <title>Draft genome sequence of Kouleothrix aurantiaca JCM 19913.</title>
        <authorList>
            <person name="Hemp J."/>
        </authorList>
    </citation>
    <scope>NUCLEOTIDE SEQUENCE [LARGE SCALE GENOMIC DNA]</scope>
    <source>
        <strain evidence="3 4">COM-B</strain>
    </source>
</reference>
<feature type="region of interest" description="Disordered" evidence="1">
    <location>
        <begin position="48"/>
        <end position="74"/>
    </location>
</feature>
<name>A0A0P9FDL8_9CHLR</name>
<dbReference type="SUPFAM" id="SSF47413">
    <property type="entry name" value="lambda repressor-like DNA-binding domains"/>
    <property type="match status" value="1"/>
</dbReference>
<dbReference type="CDD" id="cd00093">
    <property type="entry name" value="HTH_XRE"/>
    <property type="match status" value="1"/>
</dbReference>
<evidence type="ECO:0000313" key="3">
    <source>
        <dbReference type="EMBL" id="KPV50979.1"/>
    </source>
</evidence>
<gene>
    <name evidence="3" type="ORF">SE17_23820</name>
</gene>
<accession>A0A0P9FDL8</accession>
<dbReference type="Proteomes" id="UP000050509">
    <property type="component" value="Unassembled WGS sequence"/>
</dbReference>
<sequence length="74" mass="8543">MAVNDEVIEEVFSFGEWVRLRRRALDLSQDELAQRVAYSVATIRKIESDGQRPSRDLAEKLAEPLRLAPDERET</sequence>
<keyword evidence="4" id="KW-1185">Reference proteome</keyword>
<dbReference type="AlphaFoldDB" id="A0A0P9FDL8"/>
<feature type="domain" description="HTH cro/C1-type" evidence="2">
    <location>
        <begin position="18"/>
        <end position="72"/>
    </location>
</feature>
<evidence type="ECO:0000256" key="1">
    <source>
        <dbReference type="SAM" id="MobiDB-lite"/>
    </source>
</evidence>
<dbReference type="InterPro" id="IPR001387">
    <property type="entry name" value="Cro/C1-type_HTH"/>
</dbReference>
<evidence type="ECO:0000259" key="2">
    <source>
        <dbReference type="PROSITE" id="PS50943"/>
    </source>
</evidence>
<comment type="caution">
    <text evidence="3">The sequence shown here is derived from an EMBL/GenBank/DDBJ whole genome shotgun (WGS) entry which is preliminary data.</text>
</comment>
<dbReference type="Gene3D" id="1.10.260.40">
    <property type="entry name" value="lambda repressor-like DNA-binding domains"/>
    <property type="match status" value="1"/>
</dbReference>
<dbReference type="EMBL" id="LJCR01001128">
    <property type="protein sequence ID" value="KPV50979.1"/>
    <property type="molecule type" value="Genomic_DNA"/>
</dbReference>
<proteinExistence type="predicted"/>
<feature type="non-terminal residue" evidence="3">
    <location>
        <position position="74"/>
    </location>
</feature>
<organism evidence="3 4">
    <name type="scientific">Kouleothrix aurantiaca</name>
    <dbReference type="NCBI Taxonomy" id="186479"/>
    <lineage>
        <taxon>Bacteria</taxon>
        <taxon>Bacillati</taxon>
        <taxon>Chloroflexota</taxon>
        <taxon>Chloroflexia</taxon>
        <taxon>Chloroflexales</taxon>
        <taxon>Roseiflexineae</taxon>
        <taxon>Roseiflexaceae</taxon>
        <taxon>Kouleothrix</taxon>
    </lineage>
</organism>
<evidence type="ECO:0000313" key="4">
    <source>
        <dbReference type="Proteomes" id="UP000050509"/>
    </source>
</evidence>